<dbReference type="GO" id="GO:0008233">
    <property type="term" value="F:peptidase activity"/>
    <property type="evidence" value="ECO:0007669"/>
    <property type="project" value="UniProtKB-KW"/>
</dbReference>
<evidence type="ECO:0000256" key="1">
    <source>
        <dbReference type="ARBA" id="ARBA00023015"/>
    </source>
</evidence>
<dbReference type="InterPro" id="IPR000835">
    <property type="entry name" value="HTH_MarR-typ"/>
</dbReference>
<evidence type="ECO:0000256" key="2">
    <source>
        <dbReference type="ARBA" id="ARBA00023125"/>
    </source>
</evidence>
<dbReference type="PRINTS" id="PR00598">
    <property type="entry name" value="HTHMARR"/>
</dbReference>
<keyword evidence="2" id="KW-0238">DNA-binding</keyword>
<keyword evidence="6" id="KW-1185">Reference proteome</keyword>
<dbReference type="InterPro" id="IPR036388">
    <property type="entry name" value="WH-like_DNA-bd_sf"/>
</dbReference>
<dbReference type="Proteomes" id="UP001519343">
    <property type="component" value="Unassembled WGS sequence"/>
</dbReference>
<comment type="caution">
    <text evidence="5">The sequence shown here is derived from an EMBL/GenBank/DDBJ whole genome shotgun (WGS) entry which is preliminary data.</text>
</comment>
<keyword evidence="5" id="KW-0378">Hydrolase</keyword>
<keyword evidence="5" id="KW-0645">Protease</keyword>
<evidence type="ECO:0000259" key="4">
    <source>
        <dbReference type="PROSITE" id="PS50995"/>
    </source>
</evidence>
<dbReference type="InterPro" id="IPR036390">
    <property type="entry name" value="WH_DNA-bd_sf"/>
</dbReference>
<dbReference type="PANTHER" id="PTHR42756:SF1">
    <property type="entry name" value="TRANSCRIPTIONAL REPRESSOR OF EMRAB OPERON"/>
    <property type="match status" value="1"/>
</dbReference>
<dbReference type="PANTHER" id="PTHR42756">
    <property type="entry name" value="TRANSCRIPTIONAL REGULATOR, MARR"/>
    <property type="match status" value="1"/>
</dbReference>
<organism evidence="5 6">
    <name type="scientific">Ammoniphilus resinae</name>
    <dbReference type="NCBI Taxonomy" id="861532"/>
    <lineage>
        <taxon>Bacteria</taxon>
        <taxon>Bacillati</taxon>
        <taxon>Bacillota</taxon>
        <taxon>Bacilli</taxon>
        <taxon>Bacillales</taxon>
        <taxon>Paenibacillaceae</taxon>
        <taxon>Aneurinibacillus group</taxon>
        <taxon>Ammoniphilus</taxon>
    </lineage>
</organism>
<reference evidence="5 6" key="1">
    <citation type="submission" date="2021-03" db="EMBL/GenBank/DDBJ databases">
        <title>Genomic Encyclopedia of Type Strains, Phase IV (KMG-IV): sequencing the most valuable type-strain genomes for metagenomic binning, comparative biology and taxonomic classification.</title>
        <authorList>
            <person name="Goeker M."/>
        </authorList>
    </citation>
    <scope>NUCLEOTIDE SEQUENCE [LARGE SCALE GENOMIC DNA]</scope>
    <source>
        <strain evidence="5 6">DSM 24738</strain>
    </source>
</reference>
<sequence length="177" mass="20830">MTVEKTKISTELHIMINIVRAMYKTLEEDWTKQAKKYGLTSPQEHLMWVLYFRDGSTITEIANVGLWHISTAMHLIDKLEEKGLVRKERLWNDKRASRIFLTKEGHDLQSKLLEDDYSSYKLYTIMQEKKDAFGLEWEQLTKFGKAVVQDLYGKEYTDFLDASAKQIKALEEKEKES</sequence>
<evidence type="ECO:0000256" key="3">
    <source>
        <dbReference type="ARBA" id="ARBA00023163"/>
    </source>
</evidence>
<evidence type="ECO:0000313" key="6">
    <source>
        <dbReference type="Proteomes" id="UP001519343"/>
    </source>
</evidence>
<dbReference type="PROSITE" id="PS50995">
    <property type="entry name" value="HTH_MARR_2"/>
    <property type="match status" value="1"/>
</dbReference>
<keyword evidence="1" id="KW-0805">Transcription regulation</keyword>
<keyword evidence="3" id="KW-0804">Transcription</keyword>
<protein>
    <submittedName>
        <fullName evidence="5">MarR family protease production transcriptional regulator HPr</fullName>
    </submittedName>
</protein>
<dbReference type="Gene3D" id="1.10.10.10">
    <property type="entry name" value="Winged helix-like DNA-binding domain superfamily/Winged helix DNA-binding domain"/>
    <property type="match status" value="1"/>
</dbReference>
<dbReference type="Pfam" id="PF01047">
    <property type="entry name" value="MarR"/>
    <property type="match status" value="1"/>
</dbReference>
<dbReference type="GO" id="GO:0006508">
    <property type="term" value="P:proteolysis"/>
    <property type="evidence" value="ECO:0007669"/>
    <property type="project" value="UniProtKB-KW"/>
</dbReference>
<feature type="domain" description="HTH marR-type" evidence="4">
    <location>
        <begin position="5"/>
        <end position="149"/>
    </location>
</feature>
<dbReference type="SMART" id="SM00347">
    <property type="entry name" value="HTH_MARR"/>
    <property type="match status" value="1"/>
</dbReference>
<dbReference type="EMBL" id="JAGGKT010000008">
    <property type="protein sequence ID" value="MBP1932850.1"/>
    <property type="molecule type" value="Genomic_DNA"/>
</dbReference>
<dbReference type="SUPFAM" id="SSF46785">
    <property type="entry name" value="Winged helix' DNA-binding domain"/>
    <property type="match status" value="1"/>
</dbReference>
<gene>
    <name evidence="5" type="ORF">J2Z37_002861</name>
</gene>
<accession>A0ABS4GRE7</accession>
<evidence type="ECO:0000313" key="5">
    <source>
        <dbReference type="EMBL" id="MBP1932850.1"/>
    </source>
</evidence>
<proteinExistence type="predicted"/>
<dbReference type="RefSeq" id="WP_209810884.1">
    <property type="nucleotide sequence ID" value="NZ_JAGGKT010000008.1"/>
</dbReference>
<name>A0ABS4GRE7_9BACL</name>